<protein>
    <submittedName>
        <fullName evidence="1">Uncharacterized protein</fullName>
    </submittedName>
</protein>
<reference evidence="1" key="1">
    <citation type="journal article" date="2023" name="Mol. Phylogenet. Evol.">
        <title>Genome-scale phylogeny and comparative genomics of the fungal order Sordariales.</title>
        <authorList>
            <person name="Hensen N."/>
            <person name="Bonometti L."/>
            <person name="Westerberg I."/>
            <person name="Brannstrom I.O."/>
            <person name="Guillou S."/>
            <person name="Cros-Aarteil S."/>
            <person name="Calhoun S."/>
            <person name="Haridas S."/>
            <person name="Kuo A."/>
            <person name="Mondo S."/>
            <person name="Pangilinan J."/>
            <person name="Riley R."/>
            <person name="LaButti K."/>
            <person name="Andreopoulos B."/>
            <person name="Lipzen A."/>
            <person name="Chen C."/>
            <person name="Yan M."/>
            <person name="Daum C."/>
            <person name="Ng V."/>
            <person name="Clum A."/>
            <person name="Steindorff A."/>
            <person name="Ohm R.A."/>
            <person name="Martin F."/>
            <person name="Silar P."/>
            <person name="Natvig D.O."/>
            <person name="Lalanne C."/>
            <person name="Gautier V."/>
            <person name="Ament-Velasquez S.L."/>
            <person name="Kruys A."/>
            <person name="Hutchinson M.I."/>
            <person name="Powell A.J."/>
            <person name="Barry K."/>
            <person name="Miller A.N."/>
            <person name="Grigoriev I.V."/>
            <person name="Debuchy R."/>
            <person name="Gladieux P."/>
            <person name="Hiltunen Thoren M."/>
            <person name="Johannesson H."/>
        </authorList>
    </citation>
    <scope>NUCLEOTIDE SEQUENCE</scope>
    <source>
        <strain evidence="1">CBS 123565</strain>
    </source>
</reference>
<evidence type="ECO:0000313" key="2">
    <source>
        <dbReference type="Proteomes" id="UP001304895"/>
    </source>
</evidence>
<dbReference type="AlphaFoldDB" id="A0AAN6UFX7"/>
<sequence>MTFTPEEQALVDRLEKGVVVPFDPKMTHESLSGYGAAIATDVPLGQVETAIRTMRLMTGGIGFNAESDATADVTAIMKRYDEKKPIFVHSAEEKAWIERAKPKYQVSEPSAEIKKAIVDTAILGKYETTTYAQLADTSATMANYHGRTYTYKASDSQRFMDKVESLLPKKKA</sequence>
<reference evidence="1" key="2">
    <citation type="submission" date="2023-05" db="EMBL/GenBank/DDBJ databases">
        <authorList>
            <consortium name="Lawrence Berkeley National Laboratory"/>
            <person name="Steindorff A."/>
            <person name="Hensen N."/>
            <person name="Bonometti L."/>
            <person name="Westerberg I."/>
            <person name="Brannstrom I.O."/>
            <person name="Guillou S."/>
            <person name="Cros-Aarteil S."/>
            <person name="Calhoun S."/>
            <person name="Haridas S."/>
            <person name="Kuo A."/>
            <person name="Mondo S."/>
            <person name="Pangilinan J."/>
            <person name="Riley R."/>
            <person name="Labutti K."/>
            <person name="Andreopoulos B."/>
            <person name="Lipzen A."/>
            <person name="Chen C."/>
            <person name="Yanf M."/>
            <person name="Daum C."/>
            <person name="Ng V."/>
            <person name="Clum A."/>
            <person name="Ohm R."/>
            <person name="Martin F."/>
            <person name="Silar P."/>
            <person name="Natvig D."/>
            <person name="Lalanne C."/>
            <person name="Gautier V."/>
            <person name="Ament-Velasquez S.L."/>
            <person name="Kruys A."/>
            <person name="Hutchinson M.I."/>
            <person name="Powell A.J."/>
            <person name="Barry K."/>
            <person name="Miller A.N."/>
            <person name="Grigoriev I.V."/>
            <person name="Debuchy R."/>
            <person name="Gladieux P."/>
            <person name="Thoren M.H."/>
            <person name="Johannesson H."/>
        </authorList>
    </citation>
    <scope>NUCLEOTIDE SEQUENCE</scope>
    <source>
        <strain evidence="1">CBS 123565</strain>
    </source>
</reference>
<organism evidence="1 2">
    <name type="scientific">Trichocladium antarcticum</name>
    <dbReference type="NCBI Taxonomy" id="1450529"/>
    <lineage>
        <taxon>Eukaryota</taxon>
        <taxon>Fungi</taxon>
        <taxon>Dikarya</taxon>
        <taxon>Ascomycota</taxon>
        <taxon>Pezizomycotina</taxon>
        <taxon>Sordariomycetes</taxon>
        <taxon>Sordariomycetidae</taxon>
        <taxon>Sordariales</taxon>
        <taxon>Chaetomiaceae</taxon>
        <taxon>Trichocladium</taxon>
    </lineage>
</organism>
<accession>A0AAN6UFX7</accession>
<dbReference type="EMBL" id="MU853418">
    <property type="protein sequence ID" value="KAK4132303.1"/>
    <property type="molecule type" value="Genomic_DNA"/>
</dbReference>
<name>A0AAN6UFX7_9PEZI</name>
<comment type="caution">
    <text evidence="1">The sequence shown here is derived from an EMBL/GenBank/DDBJ whole genome shotgun (WGS) entry which is preliminary data.</text>
</comment>
<dbReference type="Proteomes" id="UP001304895">
    <property type="component" value="Unassembled WGS sequence"/>
</dbReference>
<evidence type="ECO:0000313" key="1">
    <source>
        <dbReference type="EMBL" id="KAK4132303.1"/>
    </source>
</evidence>
<proteinExistence type="predicted"/>
<gene>
    <name evidence="1" type="ORF">BT67DRAFT_443881</name>
</gene>
<keyword evidence="2" id="KW-1185">Reference proteome</keyword>